<dbReference type="EMBL" id="JAGGJV010000011">
    <property type="protein sequence ID" value="MBP1861650.1"/>
    <property type="molecule type" value="Genomic_DNA"/>
</dbReference>
<proteinExistence type="predicted"/>
<comment type="caution">
    <text evidence="1">The sequence shown here is derived from an EMBL/GenBank/DDBJ whole genome shotgun (WGS) entry which is preliminary data.</text>
</comment>
<evidence type="ECO:0000313" key="2">
    <source>
        <dbReference type="Proteomes" id="UP000823786"/>
    </source>
</evidence>
<organism evidence="1 2">
    <name type="scientific">Rhizobium herbae</name>
    <dbReference type="NCBI Taxonomy" id="508661"/>
    <lineage>
        <taxon>Bacteria</taxon>
        <taxon>Pseudomonadati</taxon>
        <taxon>Pseudomonadota</taxon>
        <taxon>Alphaproteobacteria</taxon>
        <taxon>Hyphomicrobiales</taxon>
        <taxon>Rhizobiaceae</taxon>
        <taxon>Rhizobium/Agrobacterium group</taxon>
        <taxon>Rhizobium</taxon>
    </lineage>
</organism>
<accession>A0ABS4EUP4</accession>
<protein>
    <submittedName>
        <fullName evidence="1">Uncharacterized protein</fullName>
    </submittedName>
</protein>
<evidence type="ECO:0000313" key="1">
    <source>
        <dbReference type="EMBL" id="MBP1861650.1"/>
    </source>
</evidence>
<keyword evidence="2" id="KW-1185">Reference proteome</keyword>
<sequence length="213" mass="23202">MGREAITRVEIGGDVADVRALLESTELILRGDIRRRFPRDRLTDVRVDGEALSFRCESETIALHLGALVAEKWVKAIATPPPSLRAKLGLEKDARVFLIGTCDDAALADALEDRLTGDIAEAAMIVARIGGPDDMVMVQAAHAKTPDLPVWTIYPKGKNVHYGDRIIRNTLRDAGFHDTKSCAVSDRLTATRYNAATVRIRSRPAAYLNAVGG</sequence>
<dbReference type="Proteomes" id="UP000823786">
    <property type="component" value="Unassembled WGS sequence"/>
</dbReference>
<name>A0ABS4EUP4_9HYPH</name>
<gene>
    <name evidence="1" type="ORF">J2Z75_005179</name>
</gene>
<reference evidence="1 2" key="1">
    <citation type="submission" date="2021-03" db="EMBL/GenBank/DDBJ databases">
        <title>Genomic Encyclopedia of Type Strains, Phase IV (KMG-IV): sequencing the most valuable type-strain genomes for metagenomic binning, comparative biology and taxonomic classification.</title>
        <authorList>
            <person name="Goeker M."/>
        </authorList>
    </citation>
    <scope>NUCLEOTIDE SEQUENCE [LARGE SCALE GENOMIC DNA]</scope>
    <source>
        <strain evidence="1 2">DSM 26427</strain>
    </source>
</reference>
<dbReference type="RefSeq" id="WP_209856216.1">
    <property type="nucleotide sequence ID" value="NZ_JAGGJV010000011.1"/>
</dbReference>